<dbReference type="Gene3D" id="2.60.120.940">
    <property type="entry name" value="EmbC, C-terminal domain, subdomain 2"/>
    <property type="match status" value="1"/>
</dbReference>
<feature type="transmembrane region" description="Helical" evidence="12">
    <location>
        <begin position="704"/>
        <end position="723"/>
    </location>
</feature>
<feature type="domain" description="Arabinosyltransferase C-terminal" evidence="14">
    <location>
        <begin position="755"/>
        <end position="812"/>
    </location>
</feature>
<feature type="transmembrane region" description="Helical" evidence="12">
    <location>
        <begin position="510"/>
        <end position="526"/>
    </location>
</feature>
<keyword evidence="10" id="KW-0961">Cell wall biogenesis/degradation</keyword>
<evidence type="ECO:0000259" key="14">
    <source>
        <dbReference type="Pfam" id="PF14896"/>
    </source>
</evidence>
<keyword evidence="9 12" id="KW-0472">Membrane</keyword>
<feature type="transmembrane region" description="Helical" evidence="12">
    <location>
        <begin position="600"/>
        <end position="618"/>
    </location>
</feature>
<keyword evidence="17" id="KW-1185">Reference proteome</keyword>
<feature type="domain" description="Arabinosyltransferase C-terminal" evidence="14">
    <location>
        <begin position="831"/>
        <end position="1054"/>
    </location>
</feature>
<dbReference type="InterPro" id="IPR042486">
    <property type="entry name" value="Arabino_trans_C_2"/>
</dbReference>
<dbReference type="EMBL" id="BAAAGS010000022">
    <property type="protein sequence ID" value="GAA0533185.1"/>
    <property type="molecule type" value="Genomic_DNA"/>
</dbReference>
<dbReference type="Pfam" id="PF17689">
    <property type="entry name" value="Arabino_trans_N"/>
    <property type="match status" value="1"/>
</dbReference>
<dbReference type="InterPro" id="IPR007680">
    <property type="entry name" value="Arabino_trans_central"/>
</dbReference>
<comment type="similarity">
    <text evidence="3">Belongs to the emb family.</text>
</comment>
<comment type="subcellular location">
    <subcellularLocation>
        <location evidence="2">Cell membrane</location>
        <topology evidence="2">Multi-pass membrane protein</topology>
    </subcellularLocation>
</comment>
<protein>
    <recommendedName>
        <fullName evidence="18">Arabinosyltransferase C</fullName>
    </recommendedName>
</protein>
<feature type="transmembrane region" description="Helical" evidence="12">
    <location>
        <begin position="422"/>
        <end position="441"/>
    </location>
</feature>
<evidence type="ECO:0000256" key="2">
    <source>
        <dbReference type="ARBA" id="ARBA00004651"/>
    </source>
</evidence>
<sequence>MADGKGLDVPERGAPAEARDQVAPDVRQPAPRGRSARVLSAILGIVVGLLGLLAAVAVPLAPVVAREVTVTWPEAAAPARSTLAFFVPYRPVSVDVDVPCRVVRSGQALGRPATLVSSRLPGQPTQGFAVTTANGTALVLVGGREALRAPIGRDCAISLHSDASGSTARIGDRTATLPGVRVEDVVAFATDLPPDDAAGMRVTARAANPFENEPTAEKALLVWGQFLLAGLAFVLLAVRTRGIRAVGVAATTAPLPVQPGPPATNGNRARTNADGTALLAGDGTALLAGDGTTHPNGDGFAPEETRLGAWRRAVSGLVDLLVVGVVGGWWVFGPNTPDDSFASVTITNALNTGDVGNYYRWENASEAPFLLAQQLLELVAGLSAAPLAMRVPSVIAALLTWQLLSRGVLSAVIPEHSRKPSVRALAALSFLAWWLPFGLGVRPEPFVALGVAATLAFTLQGVRQQRLGLLGAAALWAGLSMAVNPMGITAIAPFIVLAGRLRRMLRVPDMVLLAGITSTGLVAMFADQSLAGAREATRMHGFYGPNVPWYLEIQRYQFLLGFDLQGDVARRAPVLLTAVVLLFTALLLSRGARWLPGMRMAGVPAGCLAIGLALMWLTPSKWTHYFGALAGVGAATLTAGVVLVVVTARRLAGERTVVLLGLLCTGLGVVAAALTFAGKNNWFLHSHYGVPWGDGPVSPLNNPLLWSLGVGALLVAAAVSGAVRRDRFAARRTLVRMPAVLGVTAVGTTVAVVLYSFAVAPLRQSGSYSVGGQNLASLTGQSCGIVDHVVVTPDVPGGRLQVSGGDPEAVGFRRNGGFASPPPGGTAWSSFGGGPISTGQLTTGWFPLPAELPDSRELAVDVAGRTGDGNRIALEFGTRNGVIGERVLDDTAFDGDERPAYPADHVIEDKPQDNPSWRTLHSEVPDGATRVRIRAVDATTDGAGWLAVTAPRIREVVPMAQYLRGRSPILVDWSMTWSAPCLQAMPEVGGGLAEPPAYLVNPPHGLGFGGRAAYERVIGGSFAGVREVGHQKEVPTRLLGVEDAPQYAEWGHLIEVDYPLSGNGFDVQSVPVSRWGWRGE</sequence>
<gene>
    <name evidence="16" type="ORF">GCM10009533_35370</name>
</gene>
<evidence type="ECO:0000313" key="17">
    <source>
        <dbReference type="Proteomes" id="UP001500729"/>
    </source>
</evidence>
<accession>A0ABP3N1A9</accession>
<evidence type="ECO:0000259" key="13">
    <source>
        <dbReference type="Pfam" id="PF04602"/>
    </source>
</evidence>
<dbReference type="Proteomes" id="UP001500729">
    <property type="component" value="Unassembled WGS sequence"/>
</dbReference>
<evidence type="ECO:0000256" key="9">
    <source>
        <dbReference type="ARBA" id="ARBA00023136"/>
    </source>
</evidence>
<evidence type="ECO:0000256" key="4">
    <source>
        <dbReference type="ARBA" id="ARBA00022475"/>
    </source>
</evidence>
<dbReference type="Gene3D" id="2.60.120.610">
    <property type="entry name" value="arabinofuranosyltransferase like domain"/>
    <property type="match status" value="1"/>
</dbReference>
<evidence type="ECO:0000313" key="16">
    <source>
        <dbReference type="EMBL" id="GAA0533185.1"/>
    </source>
</evidence>
<dbReference type="Pfam" id="PF04602">
    <property type="entry name" value="Arabinose_trans"/>
    <property type="match status" value="1"/>
</dbReference>
<keyword evidence="6" id="KW-0808">Transferase</keyword>
<evidence type="ECO:0000259" key="15">
    <source>
        <dbReference type="Pfam" id="PF17689"/>
    </source>
</evidence>
<dbReference type="RefSeq" id="WP_009944940.1">
    <property type="nucleotide sequence ID" value="NZ_BAAAGS010000022.1"/>
</dbReference>
<keyword evidence="5" id="KW-0328">Glycosyltransferase</keyword>
<evidence type="ECO:0000256" key="6">
    <source>
        <dbReference type="ARBA" id="ARBA00022679"/>
    </source>
</evidence>
<evidence type="ECO:0000256" key="5">
    <source>
        <dbReference type="ARBA" id="ARBA00022676"/>
    </source>
</evidence>
<evidence type="ECO:0008006" key="18">
    <source>
        <dbReference type="Google" id="ProtNLM"/>
    </source>
</evidence>
<evidence type="ECO:0000256" key="7">
    <source>
        <dbReference type="ARBA" id="ARBA00022692"/>
    </source>
</evidence>
<feature type="region of interest" description="Disordered" evidence="11">
    <location>
        <begin position="1"/>
        <end position="30"/>
    </location>
</feature>
<comment type="function">
    <text evidence="1">Arabinosyl transferase responsible for the polymerization of arabinose into the arabinan of arabinogalactan.</text>
</comment>
<feature type="domain" description="Arabinofuranosyltransferase central" evidence="13">
    <location>
        <begin position="315"/>
        <end position="717"/>
    </location>
</feature>
<feature type="transmembrane region" description="Helical" evidence="12">
    <location>
        <begin position="473"/>
        <end position="498"/>
    </location>
</feature>
<dbReference type="InterPro" id="IPR027451">
    <property type="entry name" value="EmbABC_dom1"/>
</dbReference>
<organism evidence="16 17">
    <name type="scientific">Saccharopolyspora erythraea</name>
    <name type="common">Streptomyces erythraeus</name>
    <dbReference type="NCBI Taxonomy" id="1836"/>
    <lineage>
        <taxon>Bacteria</taxon>
        <taxon>Bacillati</taxon>
        <taxon>Actinomycetota</taxon>
        <taxon>Actinomycetes</taxon>
        <taxon>Pseudonocardiales</taxon>
        <taxon>Pseudonocardiaceae</taxon>
        <taxon>Saccharopolyspora</taxon>
    </lineage>
</organism>
<evidence type="ECO:0000256" key="8">
    <source>
        <dbReference type="ARBA" id="ARBA00022989"/>
    </source>
</evidence>
<feature type="transmembrane region" description="Helical" evidence="12">
    <location>
        <begin position="624"/>
        <end position="645"/>
    </location>
</feature>
<evidence type="ECO:0000256" key="1">
    <source>
        <dbReference type="ARBA" id="ARBA00003001"/>
    </source>
</evidence>
<keyword evidence="8 12" id="KW-1133">Transmembrane helix</keyword>
<feature type="transmembrane region" description="Helical" evidence="12">
    <location>
        <begin position="657"/>
        <end position="677"/>
    </location>
</feature>
<feature type="compositionally biased region" description="Basic and acidic residues" evidence="11">
    <location>
        <begin position="1"/>
        <end position="11"/>
    </location>
</feature>
<feature type="transmembrane region" description="Helical" evidence="12">
    <location>
        <begin position="735"/>
        <end position="758"/>
    </location>
</feature>
<feature type="transmembrane region" description="Helical" evidence="12">
    <location>
        <begin position="220"/>
        <end position="238"/>
    </location>
</feature>
<keyword evidence="4" id="KW-1003">Cell membrane</keyword>
<proteinExistence type="inferred from homology"/>
<evidence type="ECO:0000256" key="11">
    <source>
        <dbReference type="SAM" id="MobiDB-lite"/>
    </source>
</evidence>
<dbReference type="InterPro" id="IPR040920">
    <property type="entry name" value="Arabino_trans_N"/>
</dbReference>
<comment type="caution">
    <text evidence="16">The sequence shown here is derived from an EMBL/GenBank/DDBJ whole genome shotgun (WGS) entry which is preliminary data.</text>
</comment>
<feature type="transmembrane region" description="Helical" evidence="12">
    <location>
        <begin position="313"/>
        <end position="332"/>
    </location>
</feature>
<dbReference type="InterPro" id="IPR032731">
    <property type="entry name" value="Arabino_trans_C"/>
</dbReference>
<evidence type="ECO:0000256" key="10">
    <source>
        <dbReference type="ARBA" id="ARBA00023316"/>
    </source>
</evidence>
<evidence type="ECO:0000256" key="12">
    <source>
        <dbReference type="SAM" id="Phobius"/>
    </source>
</evidence>
<evidence type="ECO:0000256" key="3">
    <source>
        <dbReference type="ARBA" id="ARBA00008195"/>
    </source>
</evidence>
<feature type="transmembrane region" description="Helical" evidence="12">
    <location>
        <begin position="38"/>
        <end position="61"/>
    </location>
</feature>
<feature type="transmembrane region" description="Helical" evidence="12">
    <location>
        <begin position="378"/>
        <end position="401"/>
    </location>
</feature>
<reference evidence="17" key="1">
    <citation type="journal article" date="2019" name="Int. J. Syst. Evol. Microbiol.">
        <title>The Global Catalogue of Microorganisms (GCM) 10K type strain sequencing project: providing services to taxonomists for standard genome sequencing and annotation.</title>
        <authorList>
            <consortium name="The Broad Institute Genomics Platform"/>
            <consortium name="The Broad Institute Genome Sequencing Center for Infectious Disease"/>
            <person name="Wu L."/>
            <person name="Ma J."/>
        </authorList>
    </citation>
    <scope>NUCLEOTIDE SEQUENCE [LARGE SCALE GENOMIC DNA]</scope>
    <source>
        <strain evidence="17">JCM 10303</strain>
    </source>
</reference>
<name>A0ABP3N1A9_SACER</name>
<feature type="transmembrane region" description="Helical" evidence="12">
    <location>
        <begin position="568"/>
        <end position="588"/>
    </location>
</feature>
<feature type="domain" description="Arabinosyltransferas concanavalin like" evidence="15">
    <location>
        <begin position="67"/>
        <end position="204"/>
    </location>
</feature>
<keyword evidence="7 12" id="KW-0812">Transmembrane</keyword>
<dbReference type="Pfam" id="PF14896">
    <property type="entry name" value="Arabino_trans_C"/>
    <property type="match status" value="2"/>
</dbReference>